<evidence type="ECO:0000256" key="4">
    <source>
        <dbReference type="ARBA" id="ARBA00015339"/>
    </source>
</evidence>
<evidence type="ECO:0000313" key="10">
    <source>
        <dbReference type="Proteomes" id="UP000554235"/>
    </source>
</evidence>
<dbReference type="OrthoDB" id="69550at2759"/>
<gene>
    <name evidence="9" type="ORF">FALBO_9601</name>
</gene>
<dbReference type="Proteomes" id="UP000554235">
    <property type="component" value="Unassembled WGS sequence"/>
</dbReference>
<keyword evidence="6" id="KW-0539">Nucleus</keyword>
<dbReference type="GO" id="GO:0030687">
    <property type="term" value="C:preribosome, large subunit precursor"/>
    <property type="evidence" value="ECO:0007669"/>
    <property type="project" value="TreeGrafter"/>
</dbReference>
<reference evidence="9 10" key="1">
    <citation type="submission" date="2020-01" db="EMBL/GenBank/DDBJ databases">
        <title>Identification and distribution of gene clusters putatively required for synthesis of sphingolipid metabolism inhibitors in phylogenetically diverse species of the filamentous fungus Fusarium.</title>
        <authorList>
            <person name="Kim H.-S."/>
            <person name="Busman M."/>
            <person name="Brown D.W."/>
            <person name="Divon H."/>
            <person name="Uhlig S."/>
            <person name="Proctor R.H."/>
        </authorList>
    </citation>
    <scope>NUCLEOTIDE SEQUENCE [LARGE SCALE GENOMIC DNA]</scope>
    <source>
        <strain evidence="9 10">NRRL 20459</strain>
    </source>
</reference>
<name>A0A8H4P8U9_9HYPO</name>
<evidence type="ECO:0000256" key="1">
    <source>
        <dbReference type="ARBA" id="ARBA00003035"/>
    </source>
</evidence>
<evidence type="ECO:0000256" key="6">
    <source>
        <dbReference type="ARBA" id="ARBA00023242"/>
    </source>
</evidence>
<organism evidence="9 10">
    <name type="scientific">Fusarium albosuccineum</name>
    <dbReference type="NCBI Taxonomy" id="1237068"/>
    <lineage>
        <taxon>Eukaryota</taxon>
        <taxon>Fungi</taxon>
        <taxon>Dikarya</taxon>
        <taxon>Ascomycota</taxon>
        <taxon>Pezizomycotina</taxon>
        <taxon>Sordariomycetes</taxon>
        <taxon>Hypocreomycetidae</taxon>
        <taxon>Hypocreales</taxon>
        <taxon>Nectriaceae</taxon>
        <taxon>Fusarium</taxon>
        <taxon>Fusarium decemcellulare species complex</taxon>
    </lineage>
</organism>
<keyword evidence="10" id="KW-1185">Reference proteome</keyword>
<comment type="similarity">
    <text evidence="3">Belongs to the RSA3 family.</text>
</comment>
<dbReference type="Pfam" id="PF14615">
    <property type="entry name" value="Rsa3"/>
    <property type="match status" value="1"/>
</dbReference>
<keyword evidence="5" id="KW-0690">Ribosome biogenesis</keyword>
<dbReference type="EMBL" id="JAADYS010001337">
    <property type="protein sequence ID" value="KAF4463575.1"/>
    <property type="molecule type" value="Genomic_DNA"/>
</dbReference>
<evidence type="ECO:0000259" key="8">
    <source>
        <dbReference type="Pfam" id="PF14615"/>
    </source>
</evidence>
<comment type="subcellular location">
    <subcellularLocation>
        <location evidence="2">Nucleus</location>
        <location evidence="2">Nucleolus</location>
    </subcellularLocation>
</comment>
<evidence type="ECO:0000313" key="9">
    <source>
        <dbReference type="EMBL" id="KAF4463575.1"/>
    </source>
</evidence>
<dbReference type="AlphaFoldDB" id="A0A8H4P8U9"/>
<protein>
    <recommendedName>
        <fullName evidence="4">Ribosome assembly protein 3</fullName>
    </recommendedName>
</protein>
<dbReference type="GO" id="GO:0000027">
    <property type="term" value="P:ribosomal large subunit assembly"/>
    <property type="evidence" value="ECO:0007669"/>
    <property type="project" value="TreeGrafter"/>
</dbReference>
<evidence type="ECO:0000256" key="3">
    <source>
        <dbReference type="ARBA" id="ARBA00006256"/>
    </source>
</evidence>
<keyword evidence="7" id="KW-0687">Ribonucleoprotein</keyword>
<comment type="caution">
    <text evidence="9">The sequence shown here is derived from an EMBL/GenBank/DDBJ whole genome shotgun (WGS) entry which is preliminary data.</text>
</comment>
<comment type="function">
    <text evidence="1">Required for efficient biogenesis of the 60S ribosomal subunit.</text>
</comment>
<dbReference type="InterPro" id="IPR051898">
    <property type="entry name" value="Ribosome_Assembly_3"/>
</dbReference>
<proteinExistence type="inferred from homology"/>
<dbReference type="InterPro" id="IPR028217">
    <property type="entry name" value="Rsa3_C"/>
</dbReference>
<sequence length="147" mass="16133">MDAANFTDAELHDVTTAQPNGPSKYSCVLFDHFTMLSLFSGFVESYAWTKHGVNTVCHTPIYHIRTVSPSAMSSKATDQSSAEFTSYYLQRATQELSEDLDKVRNAEDFKADSIPFLVHALQQGAGLFSAEDQKRVVAGSKSKDGDA</sequence>
<evidence type="ECO:0000256" key="7">
    <source>
        <dbReference type="ARBA" id="ARBA00023274"/>
    </source>
</evidence>
<evidence type="ECO:0000256" key="2">
    <source>
        <dbReference type="ARBA" id="ARBA00004604"/>
    </source>
</evidence>
<feature type="domain" description="Ribosome-assembly protein 3 C-terminal" evidence="8">
    <location>
        <begin position="84"/>
        <end position="129"/>
    </location>
</feature>
<dbReference type="GO" id="GO:0005730">
    <property type="term" value="C:nucleolus"/>
    <property type="evidence" value="ECO:0007669"/>
    <property type="project" value="UniProtKB-SubCell"/>
</dbReference>
<dbReference type="PANTHER" id="PTHR28127">
    <property type="entry name" value="RIBOSOME ASSEMBLY PROTEIN 3"/>
    <property type="match status" value="1"/>
</dbReference>
<evidence type="ECO:0000256" key="5">
    <source>
        <dbReference type="ARBA" id="ARBA00022517"/>
    </source>
</evidence>
<dbReference type="PANTHER" id="PTHR28127:SF1">
    <property type="entry name" value="RIBOSOME ASSEMBLY PROTEIN 3"/>
    <property type="match status" value="1"/>
</dbReference>
<accession>A0A8H4P8U9</accession>